<dbReference type="SUPFAM" id="SSF53067">
    <property type="entry name" value="Actin-like ATPase domain"/>
    <property type="match status" value="2"/>
</dbReference>
<sequence>MEGPPLPPRQQTLVAAIDMGTNSFKLLVARVLPRGHLLALARLKEPVLLGRGRAADGSVAPDALLRAVAALRSFSLALRALDVRFARVVATAALRSAPNRDDLLTAVSAELGFQVDVLSGEEEARLVYLGVLQFLPLFRRTILVVDIGGGSTEFVVGNKGKVLYAASLDLGHVSLTEFHEKHRHFGDLRSYIRSVLNQSPLVDKVTELGFEIAVGSSGTIRSIERSIFLDGFDESMIRDFGREWRFSRDELGLLVEKLTSPNPSEVERAKRLGFRKRRREFIVAGAVLLLEIFETLGIDNIEVSGYALSEGVISEMLTNDRMDYDISMNARWRSVVSLAMRFDGDDRMKSALHCVGIAKELFDGIRRSDELVDGNARLHGKDFEYMEAALLLHNIGLLMGMKGYHKRSYKIIKNCGHLHGYSSEEIELVALLVRFHRKKFPGYQNDHLKELSAEMRQKFRVLCVITRISLRLQKCHCVTSQRLEVFPTEEGFEMVLGSLKDHLQGSHGIELTSAVIEEELRPELDHFEEVFQQKMSVSVAP</sequence>
<dbReference type="SUPFAM" id="SSF109604">
    <property type="entry name" value="HD-domain/PDEase-like"/>
    <property type="match status" value="1"/>
</dbReference>
<evidence type="ECO:0000256" key="1">
    <source>
        <dbReference type="ARBA" id="ARBA00022801"/>
    </source>
</evidence>
<accession>A0AAV8QE56</accession>
<dbReference type="PIRSF" id="PIRSF001267">
    <property type="entry name" value="Pyrophosphatase_GppA_Ppx"/>
    <property type="match status" value="1"/>
</dbReference>
<comment type="caution">
    <text evidence="4">The sequence shown here is derived from an EMBL/GenBank/DDBJ whole genome shotgun (WGS) entry which is preliminary data.</text>
</comment>
<organism evidence="4 5">
    <name type="scientific">Ensete ventricosum</name>
    <name type="common">Abyssinian banana</name>
    <name type="synonym">Musa ensete</name>
    <dbReference type="NCBI Taxonomy" id="4639"/>
    <lineage>
        <taxon>Eukaryota</taxon>
        <taxon>Viridiplantae</taxon>
        <taxon>Streptophyta</taxon>
        <taxon>Embryophyta</taxon>
        <taxon>Tracheophyta</taxon>
        <taxon>Spermatophyta</taxon>
        <taxon>Magnoliopsida</taxon>
        <taxon>Liliopsida</taxon>
        <taxon>Zingiberales</taxon>
        <taxon>Musaceae</taxon>
        <taxon>Ensete</taxon>
    </lineage>
</organism>
<dbReference type="InterPro" id="IPR030673">
    <property type="entry name" value="PyroPPase_GppA_Ppx"/>
</dbReference>
<dbReference type="InterPro" id="IPR050273">
    <property type="entry name" value="GppA/Ppx_hydrolase"/>
</dbReference>
<evidence type="ECO:0000259" key="3">
    <source>
        <dbReference type="Pfam" id="PF21447"/>
    </source>
</evidence>
<dbReference type="CDD" id="cd24006">
    <property type="entry name" value="ASKHA_NBD_PPX_GppA"/>
    <property type="match status" value="1"/>
</dbReference>
<keyword evidence="1" id="KW-0378">Hydrolase</keyword>
<evidence type="ECO:0008006" key="6">
    <source>
        <dbReference type="Google" id="ProtNLM"/>
    </source>
</evidence>
<dbReference type="Proteomes" id="UP001222027">
    <property type="component" value="Unassembled WGS sequence"/>
</dbReference>
<evidence type="ECO:0000313" key="4">
    <source>
        <dbReference type="EMBL" id="KAJ8467165.1"/>
    </source>
</evidence>
<feature type="domain" description="Ppx/GppA phosphatase C-terminal" evidence="3">
    <location>
        <begin position="331"/>
        <end position="497"/>
    </location>
</feature>
<dbReference type="Pfam" id="PF02541">
    <property type="entry name" value="Ppx-GppA"/>
    <property type="match status" value="1"/>
</dbReference>
<feature type="domain" description="Ppx/GppA phosphatase N-terminal" evidence="2">
    <location>
        <begin position="35"/>
        <end position="318"/>
    </location>
</feature>
<protein>
    <recommendedName>
        <fullName evidence="6">Ppx/GppA phosphatase domain-containing protein</fullName>
    </recommendedName>
</protein>
<dbReference type="PANTHER" id="PTHR30005:SF0">
    <property type="entry name" value="RETROGRADE REGULATION PROTEIN 2"/>
    <property type="match status" value="1"/>
</dbReference>
<dbReference type="InterPro" id="IPR043129">
    <property type="entry name" value="ATPase_NBD"/>
</dbReference>
<reference evidence="4 5" key="1">
    <citation type="submission" date="2022-12" db="EMBL/GenBank/DDBJ databases">
        <title>Chromosome-scale assembly of the Ensete ventricosum genome.</title>
        <authorList>
            <person name="Dussert Y."/>
            <person name="Stocks J."/>
            <person name="Wendawek A."/>
            <person name="Woldeyes F."/>
            <person name="Nichols R.A."/>
            <person name="Borrell J.S."/>
        </authorList>
    </citation>
    <scope>NUCLEOTIDE SEQUENCE [LARGE SCALE GENOMIC DNA]</scope>
    <source>
        <strain evidence="5">cv. Maze</strain>
        <tissue evidence="4">Seeds</tissue>
    </source>
</reference>
<dbReference type="Gene3D" id="3.30.420.150">
    <property type="entry name" value="Exopolyphosphatase. Domain 2"/>
    <property type="match status" value="1"/>
</dbReference>
<dbReference type="EMBL" id="JAQQAF010000008">
    <property type="protein sequence ID" value="KAJ8467165.1"/>
    <property type="molecule type" value="Genomic_DNA"/>
</dbReference>
<dbReference type="PANTHER" id="PTHR30005">
    <property type="entry name" value="EXOPOLYPHOSPHATASE"/>
    <property type="match status" value="1"/>
</dbReference>
<dbReference type="Gene3D" id="3.30.420.40">
    <property type="match status" value="1"/>
</dbReference>
<dbReference type="Gene3D" id="1.10.3210.10">
    <property type="entry name" value="Hypothetical protein af1432"/>
    <property type="match status" value="1"/>
</dbReference>
<evidence type="ECO:0000313" key="5">
    <source>
        <dbReference type="Proteomes" id="UP001222027"/>
    </source>
</evidence>
<dbReference type="AlphaFoldDB" id="A0AAV8QE56"/>
<dbReference type="InterPro" id="IPR003695">
    <property type="entry name" value="Ppx_GppA_N"/>
</dbReference>
<proteinExistence type="predicted"/>
<gene>
    <name evidence="4" type="ORF">OPV22_029717</name>
</gene>
<dbReference type="InterPro" id="IPR048950">
    <property type="entry name" value="Ppx_GppA_C"/>
</dbReference>
<evidence type="ECO:0000259" key="2">
    <source>
        <dbReference type="Pfam" id="PF02541"/>
    </source>
</evidence>
<dbReference type="Pfam" id="PF21447">
    <property type="entry name" value="Ppx-GppA_III"/>
    <property type="match status" value="1"/>
</dbReference>
<keyword evidence="5" id="KW-1185">Reference proteome</keyword>
<dbReference type="GO" id="GO:0016462">
    <property type="term" value="F:pyrophosphatase activity"/>
    <property type="evidence" value="ECO:0007669"/>
    <property type="project" value="TreeGrafter"/>
</dbReference>
<name>A0AAV8QE56_ENSVE</name>